<dbReference type="Gene3D" id="4.10.60.10">
    <property type="entry name" value="Zinc finger, CCHC-type"/>
    <property type="match status" value="1"/>
</dbReference>
<dbReference type="PROSITE" id="PS50158">
    <property type="entry name" value="ZF_CCHC"/>
    <property type="match status" value="1"/>
</dbReference>
<accession>A0ABQ5D6W9</accession>
<feature type="compositionally biased region" description="Basic and acidic residues" evidence="3">
    <location>
        <begin position="174"/>
        <end position="185"/>
    </location>
</feature>
<dbReference type="EMBL" id="BQNB010014825">
    <property type="protein sequence ID" value="GJT32834.1"/>
    <property type="molecule type" value="Genomic_DNA"/>
</dbReference>
<name>A0ABQ5D6W9_9ASTR</name>
<keyword evidence="1" id="KW-0479">Metal-binding</keyword>
<evidence type="ECO:0000313" key="5">
    <source>
        <dbReference type="EMBL" id="GJT32834.1"/>
    </source>
</evidence>
<gene>
    <name evidence="5" type="ORF">Tco_0923253</name>
</gene>
<dbReference type="SUPFAM" id="SSF57756">
    <property type="entry name" value="Retrovirus zinc finger-like domains"/>
    <property type="match status" value="1"/>
</dbReference>
<evidence type="ECO:0000259" key="4">
    <source>
        <dbReference type="PROSITE" id="PS50158"/>
    </source>
</evidence>
<proteinExistence type="predicted"/>
<feature type="domain" description="CCHC-type" evidence="4">
    <location>
        <begin position="527"/>
        <end position="542"/>
    </location>
</feature>
<feature type="region of interest" description="Disordered" evidence="3">
    <location>
        <begin position="148"/>
        <end position="185"/>
    </location>
</feature>
<reference evidence="5" key="2">
    <citation type="submission" date="2022-01" db="EMBL/GenBank/DDBJ databases">
        <authorList>
            <person name="Yamashiro T."/>
            <person name="Shiraishi A."/>
            <person name="Satake H."/>
            <person name="Nakayama K."/>
        </authorList>
    </citation>
    <scope>NUCLEOTIDE SEQUENCE</scope>
</reference>
<keyword evidence="1" id="KW-0862">Zinc</keyword>
<organism evidence="5 6">
    <name type="scientific">Tanacetum coccineum</name>
    <dbReference type="NCBI Taxonomy" id="301880"/>
    <lineage>
        <taxon>Eukaryota</taxon>
        <taxon>Viridiplantae</taxon>
        <taxon>Streptophyta</taxon>
        <taxon>Embryophyta</taxon>
        <taxon>Tracheophyta</taxon>
        <taxon>Spermatophyta</taxon>
        <taxon>Magnoliopsida</taxon>
        <taxon>eudicotyledons</taxon>
        <taxon>Gunneridae</taxon>
        <taxon>Pentapetalae</taxon>
        <taxon>asterids</taxon>
        <taxon>campanulids</taxon>
        <taxon>Asterales</taxon>
        <taxon>Asteraceae</taxon>
        <taxon>Asteroideae</taxon>
        <taxon>Anthemideae</taxon>
        <taxon>Anthemidinae</taxon>
        <taxon>Tanacetum</taxon>
    </lineage>
</organism>
<protein>
    <submittedName>
        <fullName evidence="5">Ribonuclease H-like domain-containing protein</fullName>
    </submittedName>
</protein>
<dbReference type="Proteomes" id="UP001151760">
    <property type="component" value="Unassembled WGS sequence"/>
</dbReference>
<evidence type="ECO:0000313" key="6">
    <source>
        <dbReference type="Proteomes" id="UP001151760"/>
    </source>
</evidence>
<dbReference type="InterPro" id="IPR036875">
    <property type="entry name" value="Znf_CCHC_sf"/>
</dbReference>
<dbReference type="SMART" id="SM00343">
    <property type="entry name" value="ZnF_C2HC"/>
    <property type="match status" value="1"/>
</dbReference>
<reference evidence="5" key="1">
    <citation type="journal article" date="2022" name="Int. J. Mol. Sci.">
        <title>Draft Genome of Tanacetum Coccineum: Genomic Comparison of Closely Related Tanacetum-Family Plants.</title>
        <authorList>
            <person name="Yamashiro T."/>
            <person name="Shiraishi A."/>
            <person name="Nakayama K."/>
            <person name="Satake H."/>
        </authorList>
    </citation>
    <scope>NUCLEOTIDE SEQUENCE</scope>
</reference>
<keyword evidence="1" id="KW-0863">Zinc-finger</keyword>
<evidence type="ECO:0000256" key="1">
    <source>
        <dbReference type="PROSITE-ProRule" id="PRU00047"/>
    </source>
</evidence>
<feature type="region of interest" description="Disordered" evidence="3">
    <location>
        <begin position="541"/>
        <end position="561"/>
    </location>
</feature>
<evidence type="ECO:0000256" key="2">
    <source>
        <dbReference type="SAM" id="Coils"/>
    </source>
</evidence>
<feature type="compositionally biased region" description="Basic and acidic residues" evidence="3">
    <location>
        <begin position="551"/>
        <end position="561"/>
    </location>
</feature>
<evidence type="ECO:0000256" key="3">
    <source>
        <dbReference type="SAM" id="MobiDB-lite"/>
    </source>
</evidence>
<sequence>MEFAREEQLIKEQGEKDAEIARAQAEKELGMMIAELDRSNELIAKYITEYEQAEADLSLEENMELITELIKYQRNLAEIKKYQAQQSKPSTKIEKRNFYMAILKSHAGWKSKDFRGMTFEQIEEKFIPVWKQLQDFVPMNFKTESERVKRPGIQLAQESSKRLKTAKASGSEPSQEHQTKDSKELSEEELKKMMEIVPIEEVYIEALQAKYPIIEWEIYSEEQRKYWKIIRVGNHTEVYQTFEEMLKRFDREDLDRLWSLVKKTFSTTDPTEDKEKELWVELKRLYEPDPRDQLWALQRYMHDPLEWRLYDTCGVHHVSTERGHEIFMLVEKDYPLTKGLTTLLLGPETPLLVGRGFLATANAVIDCRIAKIAVGEGITRSVFGVKGIELGQEEAPYWTTLGKRESYKLRPSTDGVGAQTLYYARKDFLDCHLPREWEIARDAKINPFKDVLVFRRMVEFVGAIPINLKRNISRKSEVPTVQGVSTASAQVSTASTNVVAASLSYDTICAFIATQPNASFDKSKVECFNCHKMGHFARECRSPNSQKRGKRESYKKDPKVEEHAPKAMIAIDGIVVRIGSYYGSWMMEKHASCCVEEEGSN</sequence>
<dbReference type="Pfam" id="PF00098">
    <property type="entry name" value="zf-CCHC"/>
    <property type="match status" value="1"/>
</dbReference>
<comment type="caution">
    <text evidence="5">The sequence shown here is derived from an EMBL/GenBank/DDBJ whole genome shotgun (WGS) entry which is preliminary data.</text>
</comment>
<keyword evidence="6" id="KW-1185">Reference proteome</keyword>
<dbReference type="InterPro" id="IPR001878">
    <property type="entry name" value="Znf_CCHC"/>
</dbReference>
<keyword evidence="2" id="KW-0175">Coiled coil</keyword>
<feature type="coiled-coil region" evidence="2">
    <location>
        <begin position="36"/>
        <end position="63"/>
    </location>
</feature>